<evidence type="ECO:0000313" key="2">
    <source>
        <dbReference type="Proteomes" id="UP000003835"/>
    </source>
</evidence>
<dbReference type="AlphaFoldDB" id="B4W366"/>
<organism evidence="1 2">
    <name type="scientific">Coleofasciculus chthonoplastes PCC 7420</name>
    <dbReference type="NCBI Taxonomy" id="118168"/>
    <lineage>
        <taxon>Bacteria</taxon>
        <taxon>Bacillati</taxon>
        <taxon>Cyanobacteriota</taxon>
        <taxon>Cyanophyceae</taxon>
        <taxon>Coleofasciculales</taxon>
        <taxon>Coleofasciculaceae</taxon>
        <taxon>Coleofasciculus</taxon>
    </lineage>
</organism>
<accession>B4W366</accession>
<evidence type="ECO:0000313" key="1">
    <source>
        <dbReference type="EMBL" id="EDX71402.1"/>
    </source>
</evidence>
<proteinExistence type="predicted"/>
<gene>
    <name evidence="1" type="ORF">MC7420_1616</name>
</gene>
<dbReference type="Proteomes" id="UP000003835">
    <property type="component" value="Unassembled WGS sequence"/>
</dbReference>
<protein>
    <submittedName>
        <fullName evidence="1">Uncharacterized protein</fullName>
    </submittedName>
</protein>
<name>B4W366_9CYAN</name>
<keyword evidence="2" id="KW-1185">Reference proteome</keyword>
<dbReference type="STRING" id="118168.MC7420_1616"/>
<sequence>MSSLPIVKFLKVSARCLGGDGEAGEINSKRFVFPDIRQMTNVRVETNTGKSTKS</sequence>
<dbReference type="EMBL" id="DS989873">
    <property type="protein sequence ID" value="EDX71402.1"/>
    <property type="molecule type" value="Genomic_DNA"/>
</dbReference>
<reference evidence="1 2" key="1">
    <citation type="submission" date="2008-07" db="EMBL/GenBank/DDBJ databases">
        <authorList>
            <person name="Tandeau de Marsac N."/>
            <person name="Ferriera S."/>
            <person name="Johnson J."/>
            <person name="Kravitz S."/>
            <person name="Beeson K."/>
            <person name="Sutton G."/>
            <person name="Rogers Y.-H."/>
            <person name="Friedman R."/>
            <person name="Frazier M."/>
            <person name="Venter J.C."/>
        </authorList>
    </citation>
    <scope>NUCLEOTIDE SEQUENCE [LARGE SCALE GENOMIC DNA]</scope>
    <source>
        <strain evidence="1 2">PCC 7420</strain>
    </source>
</reference>
<dbReference type="HOGENOM" id="CLU_3042315_0_0_3"/>